<dbReference type="Pfam" id="PF00534">
    <property type="entry name" value="Glycos_transf_1"/>
    <property type="match status" value="1"/>
</dbReference>
<evidence type="ECO:0000313" key="5">
    <source>
        <dbReference type="Proteomes" id="UP000000321"/>
    </source>
</evidence>
<evidence type="ECO:0000259" key="2">
    <source>
        <dbReference type="Pfam" id="PF00534"/>
    </source>
</evidence>
<feature type="domain" description="Glycosyltransferase subfamily 4-like N-terminal" evidence="3">
    <location>
        <begin position="15"/>
        <end position="169"/>
    </location>
</feature>
<dbReference type="RefSeq" id="WP_009210112.1">
    <property type="nucleotide sequence ID" value="NZ_CH672387.1"/>
</dbReference>
<dbReference type="Pfam" id="PF13439">
    <property type="entry name" value="Glyco_transf_4"/>
    <property type="match status" value="1"/>
</dbReference>
<dbReference type="GO" id="GO:0016757">
    <property type="term" value="F:glycosyltransferase activity"/>
    <property type="evidence" value="ECO:0007669"/>
    <property type="project" value="UniProtKB-KW"/>
</dbReference>
<dbReference type="Proteomes" id="UP000000321">
    <property type="component" value="Unassembled WGS sequence"/>
</dbReference>
<dbReference type="PANTHER" id="PTHR46401">
    <property type="entry name" value="GLYCOSYLTRANSFERASE WBBK-RELATED"/>
    <property type="match status" value="1"/>
</dbReference>
<evidence type="ECO:0000256" key="1">
    <source>
        <dbReference type="ARBA" id="ARBA00022679"/>
    </source>
</evidence>
<reference evidence="4 5" key="1">
    <citation type="journal article" date="2008" name="Appl. Environ. Microbiol.">
        <title>Genomic insights into Mn(II) oxidation by the marine alphaproteobacterium Aurantimonas sp. strain SI85-9A1.</title>
        <authorList>
            <person name="Dick G.J."/>
            <person name="Podell S."/>
            <person name="Johnson H.A."/>
            <person name="Rivera-Espinoza Y."/>
            <person name="Bernier-Latmani R."/>
            <person name="McCarthy J.K."/>
            <person name="Torpey J.W."/>
            <person name="Clement B.G."/>
            <person name="Gaasterland T."/>
            <person name="Tebo B.M."/>
        </authorList>
    </citation>
    <scope>NUCLEOTIDE SEQUENCE [LARGE SCALE GENOMIC DNA]</scope>
    <source>
        <strain evidence="4 5">SI85-9A1</strain>
    </source>
</reference>
<dbReference type="OrthoDB" id="9801609at2"/>
<dbReference type="HOGENOM" id="CLU_009583_27_6_5"/>
<dbReference type="InterPro" id="IPR001296">
    <property type="entry name" value="Glyco_trans_1"/>
</dbReference>
<evidence type="ECO:0000313" key="4">
    <source>
        <dbReference type="EMBL" id="EAS51473.1"/>
    </source>
</evidence>
<gene>
    <name evidence="4" type="ORF">SI859A1_02289</name>
</gene>
<dbReference type="PANTHER" id="PTHR46401:SF2">
    <property type="entry name" value="GLYCOSYLTRANSFERASE WBBK-RELATED"/>
    <property type="match status" value="1"/>
</dbReference>
<organism evidence="4 5">
    <name type="scientific">Aurantimonas manganoxydans (strain ATCC BAA-1229 / DSM 21871 / SI85-9A1)</name>
    <dbReference type="NCBI Taxonomy" id="287752"/>
    <lineage>
        <taxon>Bacteria</taxon>
        <taxon>Pseudomonadati</taxon>
        <taxon>Pseudomonadota</taxon>
        <taxon>Alphaproteobacteria</taxon>
        <taxon>Hyphomicrobiales</taxon>
        <taxon>Aurantimonadaceae</taxon>
        <taxon>Aurantimonas</taxon>
    </lineage>
</organism>
<dbReference type="Gene3D" id="3.40.50.2000">
    <property type="entry name" value="Glycogen Phosphorylase B"/>
    <property type="match status" value="2"/>
</dbReference>
<dbReference type="EMBL" id="AAPJ01000001">
    <property type="protein sequence ID" value="EAS51473.1"/>
    <property type="molecule type" value="Genomic_DNA"/>
</dbReference>
<dbReference type="InterPro" id="IPR028098">
    <property type="entry name" value="Glyco_trans_4-like_N"/>
</dbReference>
<feature type="domain" description="Glycosyl transferase family 1" evidence="2">
    <location>
        <begin position="187"/>
        <end position="343"/>
    </location>
</feature>
<proteinExistence type="predicted"/>
<accession>Q1YMA8</accession>
<keyword evidence="1 4" id="KW-0808">Transferase</keyword>
<dbReference type="AlphaFoldDB" id="Q1YMA8"/>
<keyword evidence="5" id="KW-1185">Reference proteome</keyword>
<evidence type="ECO:0000259" key="3">
    <source>
        <dbReference type="Pfam" id="PF13439"/>
    </source>
</evidence>
<comment type="caution">
    <text evidence="4">The sequence shown here is derived from an EMBL/GenBank/DDBJ whole genome shotgun (WGS) entry which is preliminary data.</text>
</comment>
<dbReference type="GO" id="GO:0009103">
    <property type="term" value="P:lipopolysaccharide biosynthetic process"/>
    <property type="evidence" value="ECO:0007669"/>
    <property type="project" value="TreeGrafter"/>
</dbReference>
<protein>
    <submittedName>
        <fullName evidence="4">Putative mannosyltransferase</fullName>
    </submittedName>
</protein>
<name>Q1YMA8_AURMS</name>
<sequence length="372" mass="40546">MKIGVDARNLVPQPSGIARVVLEASRHLSMLGCDVKLYLPSPPHKSIQIPGGLNLDVGHFYGSLARGFWGQTVLPATAARDKLDVFWGPAHRLPAQLPRTLPRVVTIHDLVWIHSAATMRRRTWLGERIFMDSAVHAADIVVADSNATARDIEKRYVGLRGPVVTAYPGATAIDVDAGSTIRERHSLSRPYALFVGTLEPRKNLPQLLRAYALQPPAVRATCMLAIIGGSGWRSSGLPTIITELGLSEDVKLIGYVSEGDLGFLYANARFLVMPSLYEGFGLPIVESNALGVPALVSDRSCLPEIGGAAALCVDARNEIALAEGFRTLAVDDALHDRLASRARANADRFQWHKFAETMVEVFERAITMRNQM</sequence>
<dbReference type="CDD" id="cd03809">
    <property type="entry name" value="GT4_MtfB-like"/>
    <property type="match status" value="1"/>
</dbReference>
<keyword evidence="4" id="KW-0328">Glycosyltransferase</keyword>
<dbReference type="SUPFAM" id="SSF53756">
    <property type="entry name" value="UDP-Glycosyltransferase/glycogen phosphorylase"/>
    <property type="match status" value="1"/>
</dbReference>
<dbReference type="BioCyc" id="AURANTIMONAS:SI859A1_02289-MONOMER"/>